<evidence type="ECO:0000256" key="3">
    <source>
        <dbReference type="ARBA" id="ARBA00022516"/>
    </source>
</evidence>
<dbReference type="EC" id="2.3.1.-" evidence="11"/>
<name>A0A835T0X4_CHLIN</name>
<dbReference type="GO" id="GO:0019432">
    <property type="term" value="P:triglyceride biosynthetic process"/>
    <property type="evidence" value="ECO:0007669"/>
    <property type="project" value="TreeGrafter"/>
</dbReference>
<keyword evidence="4 11" id="KW-0808">Transferase</keyword>
<evidence type="ECO:0000256" key="9">
    <source>
        <dbReference type="ARBA" id="ARBA00023136"/>
    </source>
</evidence>
<evidence type="ECO:0000256" key="7">
    <source>
        <dbReference type="ARBA" id="ARBA00022989"/>
    </source>
</evidence>
<reference evidence="12" key="1">
    <citation type="journal article" date="2020" name="bioRxiv">
        <title>Comparative genomics of Chlamydomonas.</title>
        <authorList>
            <person name="Craig R.J."/>
            <person name="Hasan A.R."/>
            <person name="Ness R.W."/>
            <person name="Keightley P.D."/>
        </authorList>
    </citation>
    <scope>NUCLEOTIDE SEQUENCE</scope>
    <source>
        <strain evidence="12">SAG 7.73</strain>
    </source>
</reference>
<evidence type="ECO:0000256" key="1">
    <source>
        <dbReference type="ARBA" id="ARBA00004477"/>
    </source>
</evidence>
<keyword evidence="5 11" id="KW-0812">Transmembrane</keyword>
<dbReference type="GO" id="GO:0004144">
    <property type="term" value="F:diacylglycerol O-acyltransferase activity"/>
    <property type="evidence" value="ECO:0007669"/>
    <property type="project" value="TreeGrafter"/>
</dbReference>
<keyword evidence="7 11" id="KW-1133">Transmembrane helix</keyword>
<dbReference type="GO" id="GO:0005789">
    <property type="term" value="C:endoplasmic reticulum membrane"/>
    <property type="evidence" value="ECO:0007669"/>
    <property type="project" value="UniProtKB-SubCell"/>
</dbReference>
<comment type="similarity">
    <text evidence="2 11">Belongs to the diacylglycerol acyltransferase family.</text>
</comment>
<keyword evidence="9 11" id="KW-0472">Membrane</keyword>
<dbReference type="PANTHER" id="PTHR12317">
    <property type="entry name" value="DIACYLGLYCEROL O-ACYLTRANSFERASE"/>
    <property type="match status" value="1"/>
</dbReference>
<keyword evidence="13" id="KW-1185">Reference proteome</keyword>
<dbReference type="AlphaFoldDB" id="A0A835T0X4"/>
<feature type="transmembrane region" description="Helical" evidence="11">
    <location>
        <begin position="45"/>
        <end position="62"/>
    </location>
</feature>
<feature type="transmembrane region" description="Helical" evidence="11">
    <location>
        <begin position="12"/>
        <end position="39"/>
    </location>
</feature>
<keyword evidence="10" id="KW-0012">Acyltransferase</keyword>
<proteinExistence type="inferred from homology"/>
<evidence type="ECO:0000256" key="10">
    <source>
        <dbReference type="ARBA" id="ARBA00023315"/>
    </source>
</evidence>
<evidence type="ECO:0000256" key="6">
    <source>
        <dbReference type="ARBA" id="ARBA00022824"/>
    </source>
</evidence>
<evidence type="ECO:0000256" key="11">
    <source>
        <dbReference type="RuleBase" id="RU367023"/>
    </source>
</evidence>
<comment type="caution">
    <text evidence="12">The sequence shown here is derived from an EMBL/GenBank/DDBJ whole genome shotgun (WGS) entry which is preliminary data.</text>
</comment>
<gene>
    <name evidence="12" type="ORF">HXX76_006431</name>
</gene>
<keyword evidence="8" id="KW-0443">Lipid metabolism</keyword>
<evidence type="ECO:0000256" key="4">
    <source>
        <dbReference type="ARBA" id="ARBA00022679"/>
    </source>
</evidence>
<dbReference type="InterPro" id="IPR007130">
    <property type="entry name" value="DAGAT"/>
</dbReference>
<sequence length="327" mass="35480">MPLAKLRNVVLEYVAIAIYVSAIYTSVVLLPSALVLFYLYGAASAAAWLLLAAFLGLTFTPLQATTGALSERFVQFSVARAAAYFPTRVVVTDPEAFRTDRGYLFGFCPHSALPIALPIAFATTSPLLPKELRGRTHGLASSVCFSAPIVRQLYWWLGVRPATRQSISGLLRARKVAVLVPGGVQEVLNMEHGKEVAYLSSRTGFVRLAVQHGAPLVPVWAFGQTAAYSWFRPGPPLVPTWLVERVSRAAGAVPIGMYGQYGTPMPHRVPLTIVVGAPIPVPELAPGQSEPEPEVLAALLKRFMDDLQALYDKHKAQFGKGEELVIM</sequence>
<dbReference type="Pfam" id="PF03982">
    <property type="entry name" value="DAGAT"/>
    <property type="match status" value="1"/>
</dbReference>
<evidence type="ECO:0000256" key="5">
    <source>
        <dbReference type="ARBA" id="ARBA00022692"/>
    </source>
</evidence>
<protein>
    <recommendedName>
        <fullName evidence="11">Acyltransferase</fullName>
        <ecNumber evidence="11">2.3.1.-</ecNumber>
    </recommendedName>
</protein>
<dbReference type="SUPFAM" id="SSF69593">
    <property type="entry name" value="Glycerol-3-phosphate (1)-acyltransferase"/>
    <property type="match status" value="1"/>
</dbReference>
<dbReference type="PANTHER" id="PTHR12317:SF63">
    <property type="entry name" value="DIACYLGLYCEROL O-ACYLTRANSFERASE 2"/>
    <property type="match status" value="1"/>
</dbReference>
<dbReference type="OrthoDB" id="264532at2759"/>
<dbReference type="EMBL" id="JAEHOC010000012">
    <property type="protein sequence ID" value="KAG2436912.1"/>
    <property type="molecule type" value="Genomic_DNA"/>
</dbReference>
<evidence type="ECO:0000313" key="13">
    <source>
        <dbReference type="Proteomes" id="UP000650467"/>
    </source>
</evidence>
<accession>A0A835T0X4</accession>
<organism evidence="12 13">
    <name type="scientific">Chlamydomonas incerta</name>
    <dbReference type="NCBI Taxonomy" id="51695"/>
    <lineage>
        <taxon>Eukaryota</taxon>
        <taxon>Viridiplantae</taxon>
        <taxon>Chlorophyta</taxon>
        <taxon>core chlorophytes</taxon>
        <taxon>Chlorophyceae</taxon>
        <taxon>CS clade</taxon>
        <taxon>Chlamydomonadales</taxon>
        <taxon>Chlamydomonadaceae</taxon>
        <taxon>Chlamydomonas</taxon>
    </lineage>
</organism>
<dbReference type="CDD" id="cd07987">
    <property type="entry name" value="LPLAT_MGAT-like"/>
    <property type="match status" value="1"/>
</dbReference>
<comment type="subcellular location">
    <subcellularLocation>
        <location evidence="1 11">Endoplasmic reticulum membrane</location>
        <topology evidence="1 11">Multi-pass membrane protein</topology>
    </subcellularLocation>
</comment>
<evidence type="ECO:0000256" key="8">
    <source>
        <dbReference type="ARBA" id="ARBA00023098"/>
    </source>
</evidence>
<evidence type="ECO:0000313" key="12">
    <source>
        <dbReference type="EMBL" id="KAG2436912.1"/>
    </source>
</evidence>
<evidence type="ECO:0000256" key="2">
    <source>
        <dbReference type="ARBA" id="ARBA00005420"/>
    </source>
</evidence>
<dbReference type="Proteomes" id="UP000650467">
    <property type="component" value="Unassembled WGS sequence"/>
</dbReference>
<keyword evidence="6 11" id="KW-0256">Endoplasmic reticulum</keyword>
<keyword evidence="3" id="KW-0444">Lipid biosynthesis</keyword>